<comment type="caution">
    <text evidence="12">The sequence shown here is derived from an EMBL/GenBank/DDBJ whole genome shotgun (WGS) entry which is preliminary data.</text>
</comment>
<reference evidence="12 13" key="1">
    <citation type="journal article" date="2022" name="Gigascience">
        <title>A chromosome-level genome assembly and annotation of the desert horned lizard, Phrynosoma platyrhinos, provides insight into chromosomal rearrangements among reptiles.</title>
        <authorList>
            <person name="Koochekian N."/>
            <person name="Ascanio A."/>
            <person name="Farleigh K."/>
            <person name="Card D.C."/>
            <person name="Schield D.R."/>
            <person name="Castoe T.A."/>
            <person name="Jezkova T."/>
        </authorList>
    </citation>
    <scope>NUCLEOTIDE SEQUENCE [LARGE SCALE GENOMIC DNA]</scope>
    <source>
        <strain evidence="12">NK-2021</strain>
    </source>
</reference>
<dbReference type="EC" id="3.2.1.143" evidence="2"/>
<evidence type="ECO:0000256" key="3">
    <source>
        <dbReference type="ARBA" id="ARBA00022801"/>
    </source>
</evidence>
<name>A0ABQ7TNA5_PHRPL</name>
<dbReference type="InterPro" id="IPR050792">
    <property type="entry name" value="ADP-ribosylglycohydrolase"/>
</dbReference>
<dbReference type="SUPFAM" id="SSF101478">
    <property type="entry name" value="ADP-ribosylglycohydrolase"/>
    <property type="match status" value="1"/>
</dbReference>
<evidence type="ECO:0000313" key="13">
    <source>
        <dbReference type="Proteomes" id="UP000826234"/>
    </source>
</evidence>
<evidence type="ECO:0000313" key="12">
    <source>
        <dbReference type="EMBL" id="KAH0631168.1"/>
    </source>
</evidence>
<comment type="similarity">
    <text evidence="1">Belongs to the ADP-ribosylglycohydrolase family.</text>
</comment>
<dbReference type="InterPro" id="IPR005502">
    <property type="entry name" value="Ribosyl_crysJ1"/>
</dbReference>
<dbReference type="Proteomes" id="UP000826234">
    <property type="component" value="Unassembled WGS sequence"/>
</dbReference>
<evidence type="ECO:0000256" key="7">
    <source>
        <dbReference type="ARBA" id="ARBA00042722"/>
    </source>
</evidence>
<dbReference type="PANTHER" id="PTHR16222:SF24">
    <property type="entry name" value="ADP-RIBOSYLHYDROLASE ARH3"/>
    <property type="match status" value="1"/>
</dbReference>
<protein>
    <recommendedName>
        <fullName evidence="4">ADP-ribosylhydrolase ARH3</fullName>
        <ecNumber evidence="2">3.2.1.143</ecNumber>
    </recommendedName>
    <alternativeName>
        <fullName evidence="5">ADP-ribose glycohydrolase ARH3</fullName>
    </alternativeName>
    <alternativeName>
        <fullName evidence="6">ADP-ribosylhydrolase 3</fullName>
    </alternativeName>
    <alternativeName>
        <fullName evidence="9">O-acetyl-ADP-ribose deacetylase ARH3</fullName>
    </alternativeName>
    <alternativeName>
        <fullName evidence="10">Poly(ADP-ribose) glycohydrolase ARH3</fullName>
    </alternativeName>
    <alternativeName>
        <fullName evidence="8">[Protein ADP-ribosylarginine] hydrolase-like protein 2</fullName>
    </alternativeName>
    <alternativeName>
        <fullName evidence="7">[Protein ADP-ribosylserine] hydrolase</fullName>
    </alternativeName>
</protein>
<evidence type="ECO:0000256" key="10">
    <source>
        <dbReference type="ARBA" id="ARBA00043193"/>
    </source>
</evidence>
<keyword evidence="13" id="KW-1185">Reference proteome</keyword>
<dbReference type="Gene3D" id="1.10.4080.10">
    <property type="entry name" value="ADP-ribosylation/Crystallin J1"/>
    <property type="match status" value="1"/>
</dbReference>
<evidence type="ECO:0000256" key="1">
    <source>
        <dbReference type="ARBA" id="ARBA00010702"/>
    </source>
</evidence>
<sequence>MTHCVVRSLLAKRDFDEVDMAKCFAEEYKKDPDRSYGAGVITVFKKLLSPKCRDVFEPARQQFNGKGSYGNGGAMRVAGIPLAYLNVQDVKKFAKLSAELTHSNSLGYNGAILQALAIHYALQGELNRDEFLEQLIGHMEDVEGDDKSLADARMLGYEELPFSKRLKKIKEFLEKSSVPKSDVVLELGNGIAALHSVPTAIYSFLRCMESQPDLPEDYNSLQQTIIYCISLGGDTDTIATMAGAIAGAYYGEEQVPQSWKHSCESHEETEKLADTLYDLFCQQV</sequence>
<dbReference type="InterPro" id="IPR036705">
    <property type="entry name" value="Ribosyl_crysJ1_sf"/>
</dbReference>
<evidence type="ECO:0000256" key="4">
    <source>
        <dbReference type="ARBA" id="ARBA00041057"/>
    </source>
</evidence>
<evidence type="ECO:0000256" key="8">
    <source>
        <dbReference type="ARBA" id="ARBA00042850"/>
    </source>
</evidence>
<evidence type="ECO:0000256" key="5">
    <source>
        <dbReference type="ARBA" id="ARBA00042398"/>
    </source>
</evidence>
<proteinExistence type="inferred from homology"/>
<accession>A0ABQ7TNA5</accession>
<dbReference type="EMBL" id="JAIPUX010000035">
    <property type="protein sequence ID" value="KAH0631168.1"/>
    <property type="molecule type" value="Genomic_DNA"/>
</dbReference>
<evidence type="ECO:0000256" key="11">
    <source>
        <dbReference type="ARBA" id="ARBA00049015"/>
    </source>
</evidence>
<organism evidence="12 13">
    <name type="scientific">Phrynosoma platyrhinos</name>
    <name type="common">Desert horned lizard</name>
    <dbReference type="NCBI Taxonomy" id="52577"/>
    <lineage>
        <taxon>Eukaryota</taxon>
        <taxon>Metazoa</taxon>
        <taxon>Chordata</taxon>
        <taxon>Craniata</taxon>
        <taxon>Vertebrata</taxon>
        <taxon>Euteleostomi</taxon>
        <taxon>Lepidosauria</taxon>
        <taxon>Squamata</taxon>
        <taxon>Bifurcata</taxon>
        <taxon>Unidentata</taxon>
        <taxon>Episquamata</taxon>
        <taxon>Toxicofera</taxon>
        <taxon>Iguania</taxon>
        <taxon>Phrynosomatidae</taxon>
        <taxon>Phrynosomatinae</taxon>
        <taxon>Phrynosoma</taxon>
    </lineage>
</organism>
<evidence type="ECO:0000256" key="2">
    <source>
        <dbReference type="ARBA" id="ARBA00012255"/>
    </source>
</evidence>
<dbReference type="Pfam" id="PF03747">
    <property type="entry name" value="ADP_ribosyl_GH"/>
    <property type="match status" value="1"/>
</dbReference>
<gene>
    <name evidence="12" type="ORF">JD844_005353</name>
</gene>
<evidence type="ECO:0000256" key="9">
    <source>
        <dbReference type="ARBA" id="ARBA00043187"/>
    </source>
</evidence>
<keyword evidence="3" id="KW-0378">Hydrolase</keyword>
<dbReference type="PANTHER" id="PTHR16222">
    <property type="entry name" value="ADP-RIBOSYLGLYCOHYDROLASE"/>
    <property type="match status" value="1"/>
</dbReference>
<evidence type="ECO:0000256" key="6">
    <source>
        <dbReference type="ARBA" id="ARBA00042471"/>
    </source>
</evidence>
<comment type="catalytic activity">
    <reaction evidence="11">
        <text>alpha-NAD(+) + H2O = ADP-D-ribose + nicotinamide + H(+)</text>
        <dbReference type="Rhea" id="RHEA:68792"/>
        <dbReference type="ChEBI" id="CHEBI:15377"/>
        <dbReference type="ChEBI" id="CHEBI:15378"/>
        <dbReference type="ChEBI" id="CHEBI:17154"/>
        <dbReference type="ChEBI" id="CHEBI:57967"/>
        <dbReference type="ChEBI" id="CHEBI:77017"/>
    </reaction>
</comment>